<gene>
    <name evidence="2" type="ORF">BTL12_03745</name>
</gene>
<dbReference type="AlphaFoldDB" id="A0A5T0HAI8"/>
<protein>
    <submittedName>
        <fullName evidence="2">(P)ppGpp synthetase</fullName>
    </submittedName>
</protein>
<dbReference type="InterPro" id="IPR007685">
    <property type="entry name" value="RelA_SpoT"/>
</dbReference>
<dbReference type="GO" id="GO:0015969">
    <property type="term" value="P:guanosine tetraphosphate metabolic process"/>
    <property type="evidence" value="ECO:0007669"/>
    <property type="project" value="InterPro"/>
</dbReference>
<dbReference type="SMART" id="SM00954">
    <property type="entry name" value="RelA_SpoT"/>
    <property type="match status" value="1"/>
</dbReference>
<reference evidence="2" key="1">
    <citation type="submission" date="2018-05" db="EMBL/GenBank/DDBJ databases">
        <authorList>
            <consortium name="NARMS: The National Antimicrobial Resistance Monitoring System"/>
        </authorList>
    </citation>
    <scope>NUCLEOTIDE SEQUENCE</scope>
    <source>
        <strain evidence="2">FSIS1608910</strain>
    </source>
</reference>
<dbReference type="Gene3D" id="3.30.460.10">
    <property type="entry name" value="Beta Polymerase, domain 2"/>
    <property type="match status" value="1"/>
</dbReference>
<dbReference type="Pfam" id="PF04607">
    <property type="entry name" value="RelA_SpoT"/>
    <property type="match status" value="1"/>
</dbReference>
<organism evidence="2">
    <name type="scientific">Campylobacter jejuni</name>
    <dbReference type="NCBI Taxonomy" id="197"/>
    <lineage>
        <taxon>Bacteria</taxon>
        <taxon>Pseudomonadati</taxon>
        <taxon>Campylobacterota</taxon>
        <taxon>Epsilonproteobacteria</taxon>
        <taxon>Campylobacterales</taxon>
        <taxon>Campylobacteraceae</taxon>
        <taxon>Campylobacter</taxon>
    </lineage>
</organism>
<evidence type="ECO:0000259" key="1">
    <source>
        <dbReference type="SMART" id="SM00954"/>
    </source>
</evidence>
<sequence length="343" mass="40154">MGDTEVTKQQVRKAGENIRNNIATLKDYEIISNWRSIHISIMTSMVNSINKKLKKHKLKALIVARRLKRLNSIEIKLKRFSSMNLDRMQDIAGVRIVFKTMEQVNKFKTIMDDTYLKGSRKFKLEKTSNYIEQPKSDGYRSIHQIFEYKDGSKKCLELQIRTQLQHNWATAVEVLGMKTKSKIKQGEGEEHYKEFFKLCSALFSIIEKTNILEEYSKFTKPEICKKIQKLDSEFNILQTLSGLAILGKNIEKQTDRKNYYFIVELNITESTLMIRGYKKNSFQKAQWDYDLLEQISKEKGDTDVVLVSLDEFNLLKKAYPNYYLDSGMFIGSIKKEINEIKEN</sequence>
<evidence type="ECO:0000313" key="2">
    <source>
        <dbReference type="EMBL" id="EAJ8762617.1"/>
    </source>
</evidence>
<accession>A0A5T0HAI8</accession>
<dbReference type="InterPro" id="IPR043519">
    <property type="entry name" value="NT_sf"/>
</dbReference>
<dbReference type="CDD" id="cd05399">
    <property type="entry name" value="NT_Rel-Spo_like"/>
    <property type="match status" value="1"/>
</dbReference>
<dbReference type="SUPFAM" id="SSF81301">
    <property type="entry name" value="Nucleotidyltransferase"/>
    <property type="match status" value="1"/>
</dbReference>
<dbReference type="PANTHER" id="PTHR47837">
    <property type="entry name" value="GTP PYROPHOSPHOKINASE YJBM"/>
    <property type="match status" value="1"/>
</dbReference>
<dbReference type="PANTHER" id="PTHR47837:SF1">
    <property type="entry name" value="GTP PYROPHOSPHOKINASE YJBM"/>
    <property type="match status" value="1"/>
</dbReference>
<dbReference type="RefSeq" id="WP_071311231.1">
    <property type="nucleotide sequence ID" value="NZ_CP017860.1"/>
</dbReference>
<proteinExistence type="predicted"/>
<comment type="caution">
    <text evidence="2">The sequence shown here is derived from an EMBL/GenBank/DDBJ whole genome shotgun (WGS) entry which is preliminary data.</text>
</comment>
<dbReference type="EMBL" id="AACBLE010000008">
    <property type="protein sequence ID" value="EAJ8762617.1"/>
    <property type="molecule type" value="Genomic_DNA"/>
</dbReference>
<name>A0A5T0HAI8_CAMJU</name>
<dbReference type="InterPro" id="IPR052366">
    <property type="entry name" value="GTP_Pyrophosphokinase"/>
</dbReference>
<feature type="domain" description="RelA/SpoT" evidence="1">
    <location>
        <begin position="65"/>
        <end position="183"/>
    </location>
</feature>